<evidence type="ECO:0000313" key="11">
    <source>
        <dbReference type="Proteomes" id="UP000324241"/>
    </source>
</evidence>
<dbReference type="OrthoDB" id="5426877at2759"/>
<keyword evidence="4" id="KW-0843">Virulence</keyword>
<dbReference type="PRINTS" id="PR01341">
    <property type="entry name" value="SALSPVBPROT"/>
</dbReference>
<evidence type="ECO:0008006" key="12">
    <source>
        <dbReference type="Google" id="ProtNLM"/>
    </source>
</evidence>
<feature type="region of interest" description="Disordered" evidence="5">
    <location>
        <begin position="1"/>
        <end position="33"/>
    </location>
</feature>
<feature type="region of interest" description="Disordered" evidence="5">
    <location>
        <begin position="2170"/>
        <end position="2193"/>
    </location>
</feature>
<dbReference type="PANTHER" id="PTHR32305:SF15">
    <property type="entry name" value="PROTEIN RHSA-RELATED"/>
    <property type="match status" value="1"/>
</dbReference>
<evidence type="ECO:0000313" key="10">
    <source>
        <dbReference type="Proteomes" id="UP000308092"/>
    </source>
</evidence>
<dbReference type="Gene3D" id="2.180.10.10">
    <property type="entry name" value="RHS repeat-associated core"/>
    <property type="match status" value="1"/>
</dbReference>
<dbReference type="SUPFAM" id="SSF69318">
    <property type="entry name" value="Integrin alpha N-terminal domain"/>
    <property type="match status" value="1"/>
</dbReference>
<evidence type="ECO:0000256" key="2">
    <source>
        <dbReference type="ARBA" id="ARBA00022525"/>
    </source>
</evidence>
<feature type="compositionally biased region" description="Polar residues" evidence="5">
    <location>
        <begin position="20"/>
        <end position="33"/>
    </location>
</feature>
<reference evidence="8 11" key="2">
    <citation type="submission" date="2019-08" db="EMBL/GenBank/DDBJ databases">
        <title>The genome sequence of a newly discovered highly antifungal drug resistant Aspergillus species, Aspergillus tanneri NIH 1004.</title>
        <authorList>
            <person name="Mounaud S."/>
            <person name="Singh I."/>
            <person name="Joardar V."/>
            <person name="Pakala S."/>
            <person name="Pakala S."/>
            <person name="Venepally P."/>
            <person name="Chung J.K."/>
            <person name="Losada L."/>
            <person name="Nierman W.C."/>
        </authorList>
    </citation>
    <scope>NUCLEOTIDE SEQUENCE [LARGE SCALE GENOMIC DNA]</scope>
    <source>
        <strain evidence="8 11">NIH1004</strain>
    </source>
</reference>
<gene>
    <name evidence="8" type="ORF">ATNIH1004_005442</name>
    <name evidence="9" type="ORF">EYZ11_010776</name>
</gene>
<dbReference type="NCBIfam" id="TIGR03696">
    <property type="entry name" value="Rhs_assc_core"/>
    <property type="match status" value="1"/>
</dbReference>
<accession>A0A4S3J6L9</accession>
<dbReference type="Pfam" id="PF13517">
    <property type="entry name" value="FG-GAP_3"/>
    <property type="match status" value="1"/>
</dbReference>
<protein>
    <recommendedName>
        <fullName evidence="12">Insecticide toxin TcdB middle/N-terminal domain-containing protein</fullName>
    </recommendedName>
</protein>
<evidence type="ECO:0000259" key="6">
    <source>
        <dbReference type="Pfam" id="PF12255"/>
    </source>
</evidence>
<evidence type="ECO:0000313" key="9">
    <source>
        <dbReference type="EMBL" id="THC89768.1"/>
    </source>
</evidence>
<name>A0A4S3J6L9_9EURO</name>
<dbReference type="InterPro" id="IPR013517">
    <property type="entry name" value="FG-GAP"/>
</dbReference>
<evidence type="ECO:0000256" key="1">
    <source>
        <dbReference type="ARBA" id="ARBA00004613"/>
    </source>
</evidence>
<keyword evidence="10" id="KW-1185">Reference proteome</keyword>
<reference evidence="9 10" key="1">
    <citation type="submission" date="2019-03" db="EMBL/GenBank/DDBJ databases">
        <title>The genome sequence of a newly discovered highly antifungal drug resistant Aspergillus species, Aspergillus tanneri NIH 1004.</title>
        <authorList>
            <person name="Mounaud S."/>
            <person name="Singh I."/>
            <person name="Joardar V."/>
            <person name="Pakala S."/>
            <person name="Pakala S."/>
            <person name="Venepally P."/>
            <person name="Hoover J."/>
            <person name="Nierman W."/>
            <person name="Chung J."/>
            <person name="Losada L."/>
        </authorList>
    </citation>
    <scope>NUCLEOTIDE SEQUENCE [LARGE SCALE GENOMIC DNA]</scope>
    <source>
        <strain evidence="9 10">NIH1004</strain>
    </source>
</reference>
<dbReference type="Pfam" id="PF03534">
    <property type="entry name" value="SpvB"/>
    <property type="match status" value="1"/>
</dbReference>
<dbReference type="VEuPathDB" id="FungiDB:EYZ11_010776"/>
<dbReference type="Proteomes" id="UP000308092">
    <property type="component" value="Unassembled WGS sequence"/>
</dbReference>
<dbReference type="InterPro" id="IPR050708">
    <property type="entry name" value="T6SS_VgrG/RHS"/>
</dbReference>
<comment type="subcellular location">
    <subcellularLocation>
        <location evidence="1">Secreted</location>
    </subcellularLocation>
</comment>
<dbReference type="EMBL" id="SOSA01000606">
    <property type="protein sequence ID" value="THC89768.1"/>
    <property type="molecule type" value="Genomic_DNA"/>
</dbReference>
<keyword evidence="3" id="KW-0732">Signal</keyword>
<evidence type="ECO:0000256" key="4">
    <source>
        <dbReference type="ARBA" id="ARBA00023026"/>
    </source>
</evidence>
<keyword evidence="2" id="KW-0964">Secreted</keyword>
<evidence type="ECO:0000259" key="7">
    <source>
        <dbReference type="Pfam" id="PF12256"/>
    </source>
</evidence>
<evidence type="ECO:0000256" key="3">
    <source>
        <dbReference type="ARBA" id="ARBA00022729"/>
    </source>
</evidence>
<dbReference type="PANTHER" id="PTHR32305">
    <property type="match status" value="1"/>
</dbReference>
<proteinExistence type="predicted"/>
<feature type="domain" description="Insecticide toxin TcdB middle/N-terminal" evidence="7">
    <location>
        <begin position="698"/>
        <end position="835"/>
    </location>
</feature>
<dbReference type="STRING" id="1220188.A0A4S3J6L9"/>
<dbReference type="InterPro" id="IPR028994">
    <property type="entry name" value="Integrin_alpha_N"/>
</dbReference>
<dbReference type="GeneID" id="54328144"/>
<dbReference type="InterPro" id="IPR022044">
    <property type="entry name" value="TcdB_toxin_mid/C"/>
</dbReference>
<evidence type="ECO:0000256" key="5">
    <source>
        <dbReference type="SAM" id="MobiDB-lite"/>
    </source>
</evidence>
<dbReference type="InterPro" id="IPR003284">
    <property type="entry name" value="Sal_SpvB"/>
</dbReference>
<dbReference type="InterPro" id="IPR022045">
    <property type="entry name" value="TcdB_toxin_mid/N"/>
</dbReference>
<dbReference type="EMBL" id="QUQM01000004">
    <property type="protein sequence ID" value="KAA8646767.1"/>
    <property type="molecule type" value="Genomic_DNA"/>
</dbReference>
<feature type="domain" description="Insecticide toxin TcdB middle/C-terminal" evidence="6">
    <location>
        <begin position="896"/>
        <end position="1001"/>
    </location>
</feature>
<dbReference type="Pfam" id="PF12255">
    <property type="entry name" value="TcdB_toxin_midC"/>
    <property type="match status" value="1"/>
</dbReference>
<dbReference type="GO" id="GO:0005576">
    <property type="term" value="C:extracellular region"/>
    <property type="evidence" value="ECO:0007669"/>
    <property type="project" value="UniProtKB-SubCell"/>
</dbReference>
<evidence type="ECO:0000313" key="8">
    <source>
        <dbReference type="EMBL" id="KAA8646767.1"/>
    </source>
</evidence>
<dbReference type="Proteomes" id="UP000324241">
    <property type="component" value="Unassembled WGS sequence"/>
</dbReference>
<dbReference type="Pfam" id="PF12256">
    <property type="entry name" value="TcdB_toxin_midN"/>
    <property type="match status" value="1"/>
</dbReference>
<dbReference type="GO" id="GO:0005737">
    <property type="term" value="C:cytoplasm"/>
    <property type="evidence" value="ECO:0007669"/>
    <property type="project" value="InterPro"/>
</dbReference>
<comment type="caution">
    <text evidence="9">The sequence shown here is derived from an EMBL/GenBank/DDBJ whole genome shotgun (WGS) entry which is preliminary data.</text>
</comment>
<dbReference type="InterPro" id="IPR022385">
    <property type="entry name" value="Rhs_assc_core"/>
</dbReference>
<organism evidence="9 10">
    <name type="scientific">Aspergillus tanneri</name>
    <dbReference type="NCBI Taxonomy" id="1220188"/>
    <lineage>
        <taxon>Eukaryota</taxon>
        <taxon>Fungi</taxon>
        <taxon>Dikarya</taxon>
        <taxon>Ascomycota</taxon>
        <taxon>Pezizomycotina</taxon>
        <taxon>Eurotiomycetes</taxon>
        <taxon>Eurotiomycetidae</taxon>
        <taxon>Eurotiales</taxon>
        <taxon>Aspergillaceae</taxon>
        <taxon>Aspergillus</taxon>
        <taxon>Aspergillus subgen. Circumdati</taxon>
    </lineage>
</organism>
<dbReference type="RefSeq" id="XP_033426128.1">
    <property type="nucleotide sequence ID" value="XM_033570096.1"/>
</dbReference>
<sequence length="2449" mass="276299">MAGSLPRRPFKAEQPAATADGQSRTIKGSASPNFPIQLMADGDGHRSARERFNVNAQTGGASLSIPIETSPGRSGFGPYLNLVYNSGSAATNGIFGLGWQLDGVESISRQTSRSIPFYEDNKDCFVHSRVGELVPVLNGEGIFEEAFRGNHLVQLYRPRVEADPMRIERWVESDRPDRVHWRTITSENVTVIYGRTEQSRISQGAEDDPSAMERCFSWMACEMYDSYGNHMIYEYKAEDASGVQPEQDVWEAHRTNLVRFRQRYLRSIKYGNMVPNRDLATWKVLDAPPPGQKWMFQVILDYGEYDKACPTPGDPGTWSVRPDPFSTGVCGFELRTYRLCQRVLMFHHFPDELGRADCLVASTDFTYRTEPRSETTFLRSCTISGYSPVGDKLYSSLSLPPTEFEYSEPPDLQELKAESFGLSLSGLTSQRAQWVDLNGDGVAGVLVEIPGSGWYYHRNQSDDEKTEVSGPILVPTVPSSADLRGWSFEDLDGDGLLDLTSVSPDGSIRGCYERLDNGEWKSFVPFRSYPVMRPFQLSGAVYKIDLTGNGRTDMLRMTPGEDGELSWYKSLGPEGYGEEQRTIGAPRFPAEETGSIFLRDMNGDGLTDIVWVRNGNITFWPNLGHGRFGPKVIMGNAPFLPDGGSFSPHRFRMADVTGSGGTDLIYMLPEGGALVFYSRWGNCWTDGHLLPSFPPLDSSCAVDVFDIRGNGTQCLCWSSDLRSATAGATAVRFMDLMGGRKPGLLTKSSNGIGGETAVTYRSSTRYRLDDERAGRPWATRLPFTIDCVKSTTSVDLIAQTSYTRCYAYHDGYYDPIERQFRGFEMVELRDSEYWITDGGRKLQRPPVLTKQWFFVGLERLDEAIDLPGSLEVDRPSERPLSSARIPANLTAEETRQAYRALVGYSRRQEIYCEDGSSDFPYTISQQTYDVVVHQRMTAGLQHAIFRVNSREKIEAQYERNPNDARIQHTLALETDDYGNIMKAATINYGRLDSALPRPEDQQKQMETVVIYAETSYTNPILDQRDYFQAPLVSGATQYRVYPGTHLEGAIIDGRYDWESLAADQCKLLQQAVDIPVHENAKDRIQNIPHEGYKALLLQTVTLYYQEDLKAPLPQGWLDPFSPRYQSYQLMATTELLENTLKDDSGLLLEPDALERELQHGGYIQLDNRTSEWWTPSRRNHFQDNKGSDALQVARSQFYIPNIEIDQFRNTSIKALDKYNLLLEQSQNAVGDITSFVNHYARLQPTQITDENDNRTQSALDPLGRPVGVAVMGKIGENVGDSLDGFEIPVKQEDLDKLINNPSPQVAAELLKNSGKRTVYVLDRYTTSQEPTFYIEIVRDTHYRDGPTKISIRITYINGNGGTIQTVTLSDRKWQFSGCLLRDRKAQTVKESLPFFSPTHHFRLLTGKHDAPATTFLRDPLDKDVAVLNADHTWSKNRFTPWAKTMFDAGNTVLLDDPATDPDVGSSFQKLERSSYYPTWYSQRMKPGTPEDMKKAALKSEVYNNTPTVVHVDPLGREILHQRVKGQLDPQSIYEDRKEYDERGNILVLTDALDRIATRAQYDLLGRPLHEISMDKGETWIFPDCAGAPIFSWSGGGPPKHIQYDALRRSKITEVKLDGSPAFWAQTIMNVYGEECGPDAAKFNLKGKLYQCRDQSGMQTNHNFDFKGNCLESSVLYAEGYKEVLDWSRGDVPIKPTRHQTQSSFDAVSHTISTKSTGCDGVIYKYDVAGRLKSLRLTSAKDDLITPLVDDIEYSADDQVTLVYYHNKSEIVHNYNDQTRRLTTTMIKNSKSLQDISYTYDCLGKLVIKTDDAEQTIYFQNTVVRPTQEFSYDAFGQLLDATGREQVNTPSNAPNRLVPVCPGHRRQSAVPGDGRQMIEYCERYKYDLAGNILQMEHKPLYNSAYAGWTRAYQYQEPSWVDPNTSNNRLTRTKIGVKTEEYKYEGEAGRGGCMTSIPGYSNLSWDHNSRLHSFSAQKVGRSGTPETTWYVYNSRGDRVRKVTERATGPNGPSTTTKLKETLYLPLCDISTTYSGDGVSMSRKITTMKSGALSGSHTPMVIVETTVKSNPSSEQCLVRYQMSENLELDDQANVVSYEEYSPYGVSTYQARKTGAPRKYRFAGYERDGESGLYHCGERYYACWIGRWTSPDPLDKVEGLNLYTYVANNPVNFQDHGGTVRDKDPKPSGSRATSTWRTYNKHDNHGWDFEVQIGSEGREISLRSADPIRSGLHLISSALNDETGHFTAGYVTLGGAPEKQLLHGFAGESSAEILLPLNDPKLSTEKFGGKEGKYKYEFRIDWDDRKEVRHVNLEIKAGKRSQNYALFYQSKPDKAESIVAEQLSSSVDVGSKKLKKRFDSWLLSGESSAEPISTWYQKYIKSPLDSGELSKNSEKWFHTQEVIDLTSFCRSAGEFEESRLSEMIGARLWIWAQHRLNPERIMEELASFRPFLF</sequence>